<sequence>MQSTTILPLQLPKEFLESYQQLLLKLARDSFERAKEGSTFKPYMNKKEASNYIGVSFNTLQKFIESGLPVIEVENVKLLSKKDIDEFLESNKR</sequence>
<evidence type="ECO:0000313" key="2">
    <source>
        <dbReference type="Proteomes" id="UP001357223"/>
    </source>
</evidence>
<proteinExistence type="predicted"/>
<evidence type="ECO:0000313" key="1">
    <source>
        <dbReference type="EMBL" id="WVX81635.1"/>
    </source>
</evidence>
<reference evidence="1 2" key="1">
    <citation type="submission" date="2023-10" db="EMBL/GenBank/DDBJ databases">
        <title>Niallia locisalis sp.nov. isolated from a salt pond sample.</title>
        <authorList>
            <person name="Li X.-J."/>
            <person name="Dong L."/>
        </authorList>
    </citation>
    <scope>NUCLEOTIDE SEQUENCE [LARGE SCALE GENOMIC DNA]</scope>
    <source>
        <strain evidence="1 2">DSM 29761</strain>
    </source>
</reference>
<protein>
    <submittedName>
        <fullName evidence="1">Helix-turn-helix domain-containing protein</fullName>
    </submittedName>
</protein>
<dbReference type="InterPro" id="IPR009061">
    <property type="entry name" value="DNA-bd_dom_put_sf"/>
</dbReference>
<name>A0ABZ2CI81_9BACI</name>
<keyword evidence="2" id="KW-1185">Reference proteome</keyword>
<dbReference type="SUPFAM" id="SSF46955">
    <property type="entry name" value="Putative DNA-binding domain"/>
    <property type="match status" value="1"/>
</dbReference>
<dbReference type="Proteomes" id="UP001357223">
    <property type="component" value="Chromosome"/>
</dbReference>
<accession>A0ABZ2CI81</accession>
<organism evidence="1 2">
    <name type="scientific">Niallia oryzisoli</name>
    <dbReference type="NCBI Taxonomy" id="1737571"/>
    <lineage>
        <taxon>Bacteria</taxon>
        <taxon>Bacillati</taxon>
        <taxon>Bacillota</taxon>
        <taxon>Bacilli</taxon>
        <taxon>Bacillales</taxon>
        <taxon>Bacillaceae</taxon>
        <taxon>Niallia</taxon>
    </lineage>
</organism>
<dbReference type="EMBL" id="CP137640">
    <property type="protein sequence ID" value="WVX81635.1"/>
    <property type="molecule type" value="Genomic_DNA"/>
</dbReference>
<dbReference type="RefSeq" id="WP_338450547.1">
    <property type="nucleotide sequence ID" value="NZ_CP137640.1"/>
</dbReference>
<gene>
    <name evidence="1" type="ORF">R4Z09_00830</name>
</gene>